<gene>
    <name evidence="14" type="ORF">ACOC_LOCUS11357</name>
</gene>
<evidence type="ECO:0000313" key="15">
    <source>
        <dbReference type="Proteomes" id="UP000267027"/>
    </source>
</evidence>
<dbReference type="GO" id="GO:0005829">
    <property type="term" value="C:cytosol"/>
    <property type="evidence" value="ECO:0007669"/>
    <property type="project" value="TreeGrafter"/>
</dbReference>
<evidence type="ECO:0000313" key="14">
    <source>
        <dbReference type="EMBL" id="VDM62942.1"/>
    </source>
</evidence>
<keyword evidence="15" id="KW-1185">Reference proteome</keyword>
<organism evidence="16">
    <name type="scientific">Angiostrongylus costaricensis</name>
    <name type="common">Nematode worm</name>
    <dbReference type="NCBI Taxonomy" id="334426"/>
    <lineage>
        <taxon>Eukaryota</taxon>
        <taxon>Metazoa</taxon>
        <taxon>Ecdysozoa</taxon>
        <taxon>Nematoda</taxon>
        <taxon>Chromadorea</taxon>
        <taxon>Rhabditida</taxon>
        <taxon>Rhabditina</taxon>
        <taxon>Rhabditomorpha</taxon>
        <taxon>Strongyloidea</taxon>
        <taxon>Metastrongylidae</taxon>
        <taxon>Angiostrongylus</taxon>
    </lineage>
</organism>
<accession>A0A0R3PY84</accession>
<name>A0A0R3PY84_ANGCS</name>
<comment type="pathway">
    <text evidence="2 12">Carbohydrate degradation; glycolysis; pyruvate from D-glyceraldehyde 3-phosphate: step 2/5.</text>
</comment>
<dbReference type="AlphaFoldDB" id="A0A0R3PY84"/>
<dbReference type="GO" id="GO:0005524">
    <property type="term" value="F:ATP binding"/>
    <property type="evidence" value="ECO:0007669"/>
    <property type="project" value="UniProtKB-KW"/>
</dbReference>
<comment type="subunit">
    <text evidence="13">Monomer.</text>
</comment>
<dbReference type="GO" id="GO:0006096">
    <property type="term" value="P:glycolytic process"/>
    <property type="evidence" value="ECO:0007669"/>
    <property type="project" value="UniProtKB-UniPathway"/>
</dbReference>
<evidence type="ECO:0000256" key="3">
    <source>
        <dbReference type="ARBA" id="ARBA00008982"/>
    </source>
</evidence>
<reference evidence="14 15" key="2">
    <citation type="submission" date="2018-11" db="EMBL/GenBank/DDBJ databases">
        <authorList>
            <consortium name="Pathogen Informatics"/>
        </authorList>
    </citation>
    <scope>NUCLEOTIDE SEQUENCE [LARGE SCALE GENOMIC DNA]</scope>
    <source>
        <strain evidence="14 15">Costa Rica</strain>
    </source>
</reference>
<dbReference type="Pfam" id="PF00162">
    <property type="entry name" value="PGK"/>
    <property type="match status" value="1"/>
</dbReference>
<evidence type="ECO:0000256" key="2">
    <source>
        <dbReference type="ARBA" id="ARBA00004838"/>
    </source>
</evidence>
<proteinExistence type="inferred from homology"/>
<keyword evidence="9" id="KW-0067">ATP-binding</keyword>
<evidence type="ECO:0000256" key="1">
    <source>
        <dbReference type="ARBA" id="ARBA00001946"/>
    </source>
</evidence>
<comment type="cofactor">
    <cofactor evidence="1">
        <name>Mg(2+)</name>
        <dbReference type="ChEBI" id="CHEBI:18420"/>
    </cofactor>
</comment>
<keyword evidence="11" id="KW-0324">Glycolysis</keyword>
<dbReference type="GO" id="GO:0004618">
    <property type="term" value="F:phosphoglycerate kinase activity"/>
    <property type="evidence" value="ECO:0007669"/>
    <property type="project" value="UniProtKB-EC"/>
</dbReference>
<dbReference type="SUPFAM" id="SSF53748">
    <property type="entry name" value="Phosphoglycerate kinase"/>
    <property type="match status" value="1"/>
</dbReference>
<evidence type="ECO:0000256" key="11">
    <source>
        <dbReference type="ARBA" id="ARBA00023152"/>
    </source>
</evidence>
<evidence type="ECO:0000256" key="12">
    <source>
        <dbReference type="RuleBase" id="RU000532"/>
    </source>
</evidence>
<keyword evidence="8 12" id="KW-0418">Kinase</keyword>
<dbReference type="InterPro" id="IPR036043">
    <property type="entry name" value="Phosphoglycerate_kinase_sf"/>
</dbReference>
<evidence type="ECO:0000256" key="9">
    <source>
        <dbReference type="ARBA" id="ARBA00022840"/>
    </source>
</evidence>
<dbReference type="UniPathway" id="UPA00109">
    <property type="reaction ID" value="UER00185"/>
</dbReference>
<evidence type="ECO:0000256" key="7">
    <source>
        <dbReference type="ARBA" id="ARBA00022741"/>
    </source>
</evidence>
<keyword evidence="6" id="KW-0479">Metal-binding</keyword>
<comment type="catalytic activity">
    <reaction evidence="12">
        <text>(2R)-3-phosphoglycerate + ATP = (2R)-3-phospho-glyceroyl phosphate + ADP</text>
        <dbReference type="Rhea" id="RHEA:14801"/>
        <dbReference type="ChEBI" id="CHEBI:30616"/>
        <dbReference type="ChEBI" id="CHEBI:57604"/>
        <dbReference type="ChEBI" id="CHEBI:58272"/>
        <dbReference type="ChEBI" id="CHEBI:456216"/>
        <dbReference type="EC" id="2.7.2.3"/>
    </reaction>
</comment>
<dbReference type="GO" id="GO:0043531">
    <property type="term" value="F:ADP binding"/>
    <property type="evidence" value="ECO:0007669"/>
    <property type="project" value="TreeGrafter"/>
</dbReference>
<dbReference type="GO" id="GO:0046872">
    <property type="term" value="F:metal ion binding"/>
    <property type="evidence" value="ECO:0007669"/>
    <property type="project" value="UniProtKB-KW"/>
</dbReference>
<keyword evidence="10" id="KW-0460">Magnesium</keyword>
<dbReference type="InterPro" id="IPR001576">
    <property type="entry name" value="Phosphoglycerate_kinase"/>
</dbReference>
<evidence type="ECO:0000256" key="4">
    <source>
        <dbReference type="ARBA" id="ARBA00013061"/>
    </source>
</evidence>
<reference evidence="16" key="1">
    <citation type="submission" date="2017-02" db="UniProtKB">
        <authorList>
            <consortium name="WormBaseParasite"/>
        </authorList>
    </citation>
    <scope>IDENTIFICATION</scope>
</reference>
<dbReference type="STRING" id="334426.A0A0R3PY84"/>
<evidence type="ECO:0000256" key="8">
    <source>
        <dbReference type="ARBA" id="ARBA00022777"/>
    </source>
</evidence>
<protein>
    <recommendedName>
        <fullName evidence="4 12">Phosphoglycerate kinase</fullName>
        <ecNumber evidence="4 12">2.7.2.3</ecNumber>
    </recommendedName>
</protein>
<dbReference type="WBParaSite" id="ACOC_0001135601-mRNA-1">
    <property type="protein sequence ID" value="ACOC_0001135601-mRNA-1"/>
    <property type="gene ID" value="ACOC_0001135601"/>
</dbReference>
<keyword evidence="5 12" id="KW-0808">Transferase</keyword>
<dbReference type="PANTHER" id="PTHR11406">
    <property type="entry name" value="PHOSPHOGLYCERATE KINASE"/>
    <property type="match status" value="1"/>
</dbReference>
<evidence type="ECO:0000256" key="6">
    <source>
        <dbReference type="ARBA" id="ARBA00022723"/>
    </source>
</evidence>
<dbReference type="EMBL" id="UYYA01004673">
    <property type="protein sequence ID" value="VDM62942.1"/>
    <property type="molecule type" value="Genomic_DNA"/>
</dbReference>
<dbReference type="PRINTS" id="PR00477">
    <property type="entry name" value="PHGLYCKINASE"/>
</dbReference>
<dbReference type="InterPro" id="IPR015824">
    <property type="entry name" value="Phosphoglycerate_kinase_N"/>
</dbReference>
<evidence type="ECO:0000256" key="13">
    <source>
        <dbReference type="RuleBase" id="RU000696"/>
    </source>
</evidence>
<sequence length="141" mass="15807">MSHLGRPDGRKNMKYTLAPVADELKKLLNKEVKFLEDCVGDQVESAVADPAPGSVFLLENLRFHVEEEGKCVNESGEKIKASPESIEKFRASLTKLGDIYVNDAFGTAHRAHRFISSSKLLSLNDRCTIPTNTWFSVRWLV</sequence>
<evidence type="ECO:0000313" key="16">
    <source>
        <dbReference type="WBParaSite" id="ACOC_0001135601-mRNA-1"/>
    </source>
</evidence>
<evidence type="ECO:0000256" key="10">
    <source>
        <dbReference type="ARBA" id="ARBA00022842"/>
    </source>
</evidence>
<dbReference type="PANTHER" id="PTHR11406:SF0">
    <property type="entry name" value="PHOSPHOGLYCERATE KINASE"/>
    <property type="match status" value="1"/>
</dbReference>
<dbReference type="Proteomes" id="UP000267027">
    <property type="component" value="Unassembled WGS sequence"/>
</dbReference>
<dbReference type="GO" id="GO:0006094">
    <property type="term" value="P:gluconeogenesis"/>
    <property type="evidence" value="ECO:0007669"/>
    <property type="project" value="TreeGrafter"/>
</dbReference>
<dbReference type="OrthoDB" id="275353at2759"/>
<dbReference type="EC" id="2.7.2.3" evidence="4 12"/>
<comment type="similarity">
    <text evidence="3 12">Belongs to the phosphoglycerate kinase family.</text>
</comment>
<keyword evidence="7" id="KW-0547">Nucleotide-binding</keyword>
<dbReference type="Gene3D" id="3.40.50.1260">
    <property type="entry name" value="Phosphoglycerate kinase, N-terminal domain"/>
    <property type="match status" value="1"/>
</dbReference>
<evidence type="ECO:0000256" key="5">
    <source>
        <dbReference type="ARBA" id="ARBA00022679"/>
    </source>
</evidence>